<dbReference type="RefSeq" id="WP_051041738.1">
    <property type="nucleotide sequence ID" value="NZ_JAAXOR010000005.1"/>
</dbReference>
<dbReference type="Gene3D" id="1.25.10.10">
    <property type="entry name" value="Leucine-rich Repeat Variant"/>
    <property type="match status" value="1"/>
</dbReference>
<dbReference type="InterPro" id="IPR049796">
    <property type="entry name" value="CdiI_Ct-like"/>
</dbReference>
<protein>
    <recommendedName>
        <fullName evidence="3">HEAT repeat domain-containing protein</fullName>
    </recommendedName>
</protein>
<organism evidence="1 2">
    <name type="scientific">Nocardia cerradoensis</name>
    <dbReference type="NCBI Taxonomy" id="85688"/>
    <lineage>
        <taxon>Bacteria</taxon>
        <taxon>Bacillati</taxon>
        <taxon>Actinomycetota</taxon>
        <taxon>Actinomycetes</taxon>
        <taxon>Mycobacteriales</taxon>
        <taxon>Nocardiaceae</taxon>
        <taxon>Nocardia</taxon>
    </lineage>
</organism>
<dbReference type="InterPro" id="IPR016024">
    <property type="entry name" value="ARM-type_fold"/>
</dbReference>
<dbReference type="EMBL" id="NGAF01000002">
    <property type="protein sequence ID" value="OXR46550.1"/>
    <property type="molecule type" value="Genomic_DNA"/>
</dbReference>
<accession>A0A231HCD4</accession>
<dbReference type="AlphaFoldDB" id="A0A231HCD4"/>
<comment type="caution">
    <text evidence="1">The sequence shown here is derived from an EMBL/GenBank/DDBJ whole genome shotgun (WGS) entry which is preliminary data.</text>
</comment>
<proteinExistence type="predicted"/>
<gene>
    <name evidence="1" type="ORF">B7C42_01520</name>
</gene>
<sequence>MTIYQRLDPIDRATALDMINSGVSERAGEAILRLALHDSDSAWVTDRALELLANSDWRIRAVAATALGHLARLHGSIDKERVVPALRVLLDDRATAGRAEDALDDITMFAS</sequence>
<dbReference type="InterPro" id="IPR011989">
    <property type="entry name" value="ARM-like"/>
</dbReference>
<dbReference type="Proteomes" id="UP000215506">
    <property type="component" value="Unassembled WGS sequence"/>
</dbReference>
<reference evidence="1 2" key="1">
    <citation type="submission" date="2017-07" db="EMBL/GenBank/DDBJ databases">
        <title>First draft Genome Sequence of Nocardia cerradoensis isolated from human infection.</title>
        <authorList>
            <person name="Carrasco G."/>
        </authorList>
    </citation>
    <scope>NUCLEOTIDE SEQUENCE [LARGE SCALE GENOMIC DNA]</scope>
    <source>
        <strain evidence="1 2">CNM20130759</strain>
    </source>
</reference>
<name>A0A231HCD4_9NOCA</name>
<evidence type="ECO:0000313" key="2">
    <source>
        <dbReference type="Proteomes" id="UP000215506"/>
    </source>
</evidence>
<evidence type="ECO:0000313" key="1">
    <source>
        <dbReference type="EMBL" id="OXR46550.1"/>
    </source>
</evidence>
<evidence type="ECO:0008006" key="3">
    <source>
        <dbReference type="Google" id="ProtNLM"/>
    </source>
</evidence>
<dbReference type="CDD" id="cd20694">
    <property type="entry name" value="CdiI_Ct-like"/>
    <property type="match status" value="1"/>
</dbReference>
<keyword evidence="2" id="KW-1185">Reference proteome</keyword>
<dbReference type="SUPFAM" id="SSF48371">
    <property type="entry name" value="ARM repeat"/>
    <property type="match status" value="1"/>
</dbReference>